<evidence type="ECO:0000259" key="2">
    <source>
        <dbReference type="PROSITE" id="PS50235"/>
    </source>
</evidence>
<dbReference type="AlphaFoldDB" id="A0AAD9FXA7"/>
<dbReference type="InterPro" id="IPR055335">
    <property type="entry name" value="Ucp6/RUP1"/>
</dbReference>
<dbReference type="InterPro" id="IPR038765">
    <property type="entry name" value="Papain-like_cys_pep_sf"/>
</dbReference>
<proteinExistence type="predicted"/>
<comment type="caution">
    <text evidence="3">The sequence shown here is derived from an EMBL/GenBank/DDBJ whole genome shotgun (WGS) entry which is preliminary data.</text>
</comment>
<accession>A0AAD9FXA7</accession>
<organism evidence="3 4">
    <name type="scientific">Papiliotrema laurentii</name>
    <name type="common">Cryptococcus laurentii</name>
    <dbReference type="NCBI Taxonomy" id="5418"/>
    <lineage>
        <taxon>Eukaryota</taxon>
        <taxon>Fungi</taxon>
        <taxon>Dikarya</taxon>
        <taxon>Basidiomycota</taxon>
        <taxon>Agaricomycotina</taxon>
        <taxon>Tremellomycetes</taxon>
        <taxon>Tremellales</taxon>
        <taxon>Rhynchogastremaceae</taxon>
        <taxon>Papiliotrema</taxon>
    </lineage>
</organism>
<dbReference type="GO" id="GO:0004843">
    <property type="term" value="F:cysteine-type deubiquitinase activity"/>
    <property type="evidence" value="ECO:0007669"/>
    <property type="project" value="InterPro"/>
</dbReference>
<feature type="region of interest" description="Disordered" evidence="1">
    <location>
        <begin position="75"/>
        <end position="196"/>
    </location>
</feature>
<dbReference type="PANTHER" id="PTHR39597:SF1">
    <property type="entry name" value="UBA DOMAIN-CONTAINING PROTEIN RUP1"/>
    <property type="match status" value="1"/>
</dbReference>
<dbReference type="PROSITE" id="PS50235">
    <property type="entry name" value="USP_3"/>
    <property type="match status" value="1"/>
</dbReference>
<dbReference type="InterPro" id="IPR028889">
    <property type="entry name" value="USP"/>
</dbReference>
<dbReference type="Pfam" id="PF23625">
    <property type="entry name" value="UIM_2"/>
    <property type="match status" value="1"/>
</dbReference>
<dbReference type="Pfam" id="PF00443">
    <property type="entry name" value="UCH"/>
    <property type="match status" value="1"/>
</dbReference>
<feature type="compositionally biased region" description="Pro residues" evidence="1">
    <location>
        <begin position="98"/>
        <end position="116"/>
    </location>
</feature>
<feature type="domain" description="USP" evidence="2">
    <location>
        <begin position="267"/>
        <end position="656"/>
    </location>
</feature>
<evidence type="ECO:0000313" key="4">
    <source>
        <dbReference type="Proteomes" id="UP001182556"/>
    </source>
</evidence>
<dbReference type="InterPro" id="IPR001394">
    <property type="entry name" value="Peptidase_C19_UCH"/>
</dbReference>
<reference evidence="3" key="1">
    <citation type="submission" date="2023-02" db="EMBL/GenBank/DDBJ databases">
        <title>Identification and recombinant expression of a fungal hydrolase from Papiliotrema laurentii that hydrolyzes apple cutin and clears colloidal polyester polyurethane.</title>
        <authorList>
            <consortium name="DOE Joint Genome Institute"/>
            <person name="Roman V.A."/>
            <person name="Bojanowski C."/>
            <person name="Crable B.R."/>
            <person name="Wagner D.N."/>
            <person name="Hung C.S."/>
            <person name="Nadeau L.J."/>
            <person name="Schratz L."/>
            <person name="Haridas S."/>
            <person name="Pangilinan J."/>
            <person name="Lipzen A."/>
            <person name="Na H."/>
            <person name="Yan M."/>
            <person name="Ng V."/>
            <person name="Grigoriev I.V."/>
            <person name="Spatafora J.W."/>
            <person name="Barlow D."/>
            <person name="Biffinger J."/>
            <person name="Kelley-Loughnane N."/>
            <person name="Varaljay V.A."/>
            <person name="Crookes-Goodson W.J."/>
        </authorList>
    </citation>
    <scope>NUCLEOTIDE SEQUENCE</scope>
    <source>
        <strain evidence="3">5307AH</strain>
    </source>
</reference>
<dbReference type="GO" id="GO:0016579">
    <property type="term" value="P:protein deubiquitination"/>
    <property type="evidence" value="ECO:0007669"/>
    <property type="project" value="InterPro"/>
</dbReference>
<dbReference type="GO" id="GO:0005829">
    <property type="term" value="C:cytosol"/>
    <property type="evidence" value="ECO:0007669"/>
    <property type="project" value="TreeGrafter"/>
</dbReference>
<dbReference type="Pfam" id="PF02809">
    <property type="entry name" value="UIM"/>
    <property type="match status" value="1"/>
</dbReference>
<dbReference type="SUPFAM" id="SSF54001">
    <property type="entry name" value="Cysteine proteinases"/>
    <property type="match status" value="1"/>
</dbReference>
<dbReference type="Gene3D" id="3.90.70.10">
    <property type="entry name" value="Cysteine proteinases"/>
    <property type="match status" value="1"/>
</dbReference>
<dbReference type="Proteomes" id="UP001182556">
    <property type="component" value="Unassembled WGS sequence"/>
</dbReference>
<feature type="compositionally biased region" description="Basic and acidic residues" evidence="1">
    <location>
        <begin position="160"/>
        <end position="177"/>
    </location>
</feature>
<dbReference type="GO" id="GO:0005634">
    <property type="term" value="C:nucleus"/>
    <property type="evidence" value="ECO:0007669"/>
    <property type="project" value="TreeGrafter"/>
</dbReference>
<protein>
    <recommendedName>
        <fullName evidence="2">USP domain-containing protein</fullName>
    </recommendedName>
</protein>
<dbReference type="PROSITE" id="PS50330">
    <property type="entry name" value="UIM"/>
    <property type="match status" value="1"/>
</dbReference>
<keyword evidence="4" id="KW-1185">Reference proteome</keyword>
<dbReference type="PANTHER" id="PTHR39597">
    <property type="entry name" value="UBA DOMAIN-CONTAINING PROTEIN RUP1"/>
    <property type="match status" value="1"/>
</dbReference>
<feature type="region of interest" description="Disordered" evidence="1">
    <location>
        <begin position="660"/>
        <end position="711"/>
    </location>
</feature>
<dbReference type="InterPro" id="IPR003903">
    <property type="entry name" value="UIM_dom"/>
</dbReference>
<name>A0AAD9FXA7_PAPLA</name>
<evidence type="ECO:0000313" key="3">
    <source>
        <dbReference type="EMBL" id="KAK1927718.1"/>
    </source>
</evidence>
<dbReference type="EMBL" id="JAODAN010000001">
    <property type="protein sequence ID" value="KAK1927718.1"/>
    <property type="molecule type" value="Genomic_DNA"/>
</dbReference>
<gene>
    <name evidence="3" type="ORF">DB88DRAFT_479018</name>
</gene>
<evidence type="ECO:0000256" key="1">
    <source>
        <dbReference type="SAM" id="MobiDB-lite"/>
    </source>
</evidence>
<sequence>MTVNQEVYRQLIEMGLPSTLATGAASRFSTAEPAIEWCFGDGQNWKPEDDAPEPLPTYNAAAQTPGVSVTHHEVMDLSSAPSSGPPSPSHNTSTRWQPSPPPRHPSVSAPPPPPPHTSHLSAPFASNNPFRQNPPPPTTNLINDEEEDEELRKALAMSRGEIDSKDEDRRNERERSVRASGVPPPSPESEENQVRDIVFGPSEKEDKDGTMALVPAAPGPVNQVSKEEEDMNRAIADSLMTASFHSASALQATEKPVPGKREQGAPLVLHSGSGNSTYAANILQGLLAIPQFRAALAEIPSGAALLPRSASHVSRLKELARQISESEYDFVDVDDVLGELRDGQEPGQLPPSEPSLNLQQILVDLVESGLSASTEPSPSQANEEIHGSYRDDPRSLFFSRINIDPPTQDAWFVHLVRSAEGQSDLYGSLAGILWPRDPNASIEEFSDILTVRLMWDYNSLREPWKIEEKVVLDRFLRTNAQRSANIRAQQSLAAGNIRRLKEKIDKLTMHRGDNTLDSLTTLIKHYETAPVTDDPVEKESREEMKTKLASILDSLQARQRSLTAELEKEEMARSSTAFDTDDPELNKHAYLLRAVMFHDGALVAGQHLYMYLRQDDGTWWRIQDHQASKVDFATIASDRTGLFMDGGPYTLLYSREGARPDKPLVSIDEPTAPNEIEREQAAAEGSTMSSTLASEIEETSVDASDGDVAMS</sequence>